<feature type="non-terminal residue" evidence="1">
    <location>
        <position position="34"/>
    </location>
</feature>
<comment type="caution">
    <text evidence="1">The sequence shown here is derived from an EMBL/GenBank/DDBJ whole genome shotgun (WGS) entry which is preliminary data.</text>
</comment>
<dbReference type="Proteomes" id="UP000711488">
    <property type="component" value="Unassembled WGS sequence"/>
</dbReference>
<sequence length="34" mass="3762">MEETTAKHVPIRKAYAPCVARRSSTLRAIASHLP</sequence>
<evidence type="ECO:0000313" key="1">
    <source>
        <dbReference type="EMBL" id="KAA0193729.1"/>
    </source>
</evidence>
<gene>
    <name evidence="1" type="ORF">HAZT_HAZT006583</name>
</gene>
<proteinExistence type="predicted"/>
<protein>
    <submittedName>
        <fullName evidence="1">Uncharacterized protein</fullName>
    </submittedName>
</protein>
<accession>A0A6A0H0Y5</accession>
<reference evidence="1" key="3">
    <citation type="submission" date="2019-06" db="EMBL/GenBank/DDBJ databases">
        <authorList>
            <person name="Poynton C."/>
            <person name="Hasenbein S."/>
            <person name="Benoit J.B."/>
            <person name="Sepulveda M.S."/>
            <person name="Poelchau M.F."/>
            <person name="Murali S.C."/>
            <person name="Chen S."/>
            <person name="Glastad K.M."/>
            <person name="Werren J.H."/>
            <person name="Vineis J.H."/>
            <person name="Bowen J.L."/>
            <person name="Friedrich M."/>
            <person name="Jones J."/>
            <person name="Robertson H.M."/>
            <person name="Feyereisen R."/>
            <person name="Mechler-Hickson A."/>
            <person name="Mathers N."/>
            <person name="Lee C.E."/>
            <person name="Colbourne J.K."/>
            <person name="Biales A."/>
            <person name="Johnston J.S."/>
            <person name="Wellborn G.A."/>
            <person name="Rosendale A.J."/>
            <person name="Cridge A.G."/>
            <person name="Munoz-Torres M.C."/>
            <person name="Bain P.A."/>
            <person name="Manny A.R."/>
            <person name="Major K.M."/>
            <person name="Lambert F.N."/>
            <person name="Vulpe C.D."/>
            <person name="Tuck P."/>
            <person name="Blalock B.J."/>
            <person name="Lin Y.-Y."/>
            <person name="Smith M.E."/>
            <person name="Ochoa-Acuna H."/>
            <person name="Chen M.-J.M."/>
            <person name="Childers C.P."/>
            <person name="Qu J."/>
            <person name="Dugan S."/>
            <person name="Lee S.L."/>
            <person name="Chao H."/>
            <person name="Dinh H."/>
            <person name="Han Y."/>
            <person name="Doddapaneni H."/>
            <person name="Worley K.C."/>
            <person name="Muzny D.M."/>
            <person name="Gibbs R.A."/>
            <person name="Richards S."/>
        </authorList>
    </citation>
    <scope>NUCLEOTIDE SEQUENCE</scope>
    <source>
        <strain evidence="1">HAZT.00-mixed</strain>
        <tissue evidence="1">Whole organism</tissue>
    </source>
</reference>
<dbReference type="EMBL" id="JQDR03010791">
    <property type="protein sequence ID" value="KAA0193729.1"/>
    <property type="molecule type" value="Genomic_DNA"/>
</dbReference>
<reference evidence="1" key="2">
    <citation type="journal article" date="2018" name="Environ. Sci. Technol.">
        <title>The Toxicogenome of Hyalella azteca: A Model for Sediment Ecotoxicology and Evolutionary Toxicology.</title>
        <authorList>
            <person name="Poynton H.C."/>
            <person name="Hasenbein S."/>
            <person name="Benoit J.B."/>
            <person name="Sepulveda M.S."/>
            <person name="Poelchau M.F."/>
            <person name="Hughes D.S.T."/>
            <person name="Murali S.C."/>
            <person name="Chen S."/>
            <person name="Glastad K.M."/>
            <person name="Goodisman M.A.D."/>
            <person name="Werren J.H."/>
            <person name="Vineis J.H."/>
            <person name="Bowen J.L."/>
            <person name="Friedrich M."/>
            <person name="Jones J."/>
            <person name="Robertson H.M."/>
            <person name="Feyereisen R."/>
            <person name="Mechler-Hickson A."/>
            <person name="Mathers N."/>
            <person name="Lee C.E."/>
            <person name="Colbourne J.K."/>
            <person name="Biales A."/>
            <person name="Johnston J.S."/>
            <person name="Wellborn G.A."/>
            <person name="Rosendale A.J."/>
            <person name="Cridge A.G."/>
            <person name="Munoz-Torres M.C."/>
            <person name="Bain P.A."/>
            <person name="Manny A.R."/>
            <person name="Major K.M."/>
            <person name="Lambert F.N."/>
            <person name="Vulpe C.D."/>
            <person name="Tuck P."/>
            <person name="Blalock B.J."/>
            <person name="Lin Y.Y."/>
            <person name="Smith M.E."/>
            <person name="Ochoa-Acuna H."/>
            <person name="Chen M.M."/>
            <person name="Childers C.P."/>
            <person name="Qu J."/>
            <person name="Dugan S."/>
            <person name="Lee S.L."/>
            <person name="Chao H."/>
            <person name="Dinh H."/>
            <person name="Han Y."/>
            <person name="Doddapaneni H."/>
            <person name="Worley K.C."/>
            <person name="Muzny D.M."/>
            <person name="Gibbs R.A."/>
            <person name="Richards S."/>
        </authorList>
    </citation>
    <scope>NUCLEOTIDE SEQUENCE</scope>
    <source>
        <strain evidence="1">HAZT.00-mixed</strain>
        <tissue evidence="1">Whole organism</tissue>
    </source>
</reference>
<dbReference type="AlphaFoldDB" id="A0A6A0H0Y5"/>
<reference evidence="1" key="1">
    <citation type="submission" date="2014-08" db="EMBL/GenBank/DDBJ databases">
        <authorList>
            <person name="Murali S."/>
            <person name="Richards S."/>
            <person name="Bandaranaike D."/>
            <person name="Bellair M."/>
            <person name="Blankenburg K."/>
            <person name="Chao H."/>
            <person name="Dinh H."/>
            <person name="Doddapaneni H."/>
            <person name="Dugan-Rocha S."/>
            <person name="Elkadiri S."/>
            <person name="Gnanaolivu R."/>
            <person name="Hughes D."/>
            <person name="Lee S."/>
            <person name="Li M."/>
            <person name="Ming W."/>
            <person name="Munidasa M."/>
            <person name="Muniz J."/>
            <person name="Nguyen L."/>
            <person name="Osuji N."/>
            <person name="Pu L.-L."/>
            <person name="Puazo M."/>
            <person name="Skinner E."/>
            <person name="Qu C."/>
            <person name="Quiroz J."/>
            <person name="Raj R."/>
            <person name="Weissenberger G."/>
            <person name="Xin Y."/>
            <person name="Zou X."/>
            <person name="Han Y."/>
            <person name="Worley K."/>
            <person name="Muzny D."/>
            <person name="Gibbs R."/>
        </authorList>
    </citation>
    <scope>NUCLEOTIDE SEQUENCE</scope>
    <source>
        <strain evidence="1">HAZT.00-mixed</strain>
        <tissue evidence="1">Whole organism</tissue>
    </source>
</reference>
<organism evidence="1">
    <name type="scientific">Hyalella azteca</name>
    <name type="common">Amphipod</name>
    <dbReference type="NCBI Taxonomy" id="294128"/>
    <lineage>
        <taxon>Eukaryota</taxon>
        <taxon>Metazoa</taxon>
        <taxon>Ecdysozoa</taxon>
        <taxon>Arthropoda</taxon>
        <taxon>Crustacea</taxon>
        <taxon>Multicrustacea</taxon>
        <taxon>Malacostraca</taxon>
        <taxon>Eumalacostraca</taxon>
        <taxon>Peracarida</taxon>
        <taxon>Amphipoda</taxon>
        <taxon>Senticaudata</taxon>
        <taxon>Talitrida</taxon>
        <taxon>Talitroidea</taxon>
        <taxon>Hyalellidae</taxon>
        <taxon>Hyalella</taxon>
    </lineage>
</organism>
<name>A0A6A0H0Y5_HYAAZ</name>